<keyword evidence="7" id="KW-0675">Receptor</keyword>
<feature type="coiled-coil region" evidence="9">
    <location>
        <begin position="144"/>
        <end position="171"/>
    </location>
</feature>
<keyword evidence="8" id="KW-0539">Nucleus</keyword>
<proteinExistence type="predicted"/>
<evidence type="ECO:0000256" key="1">
    <source>
        <dbReference type="ARBA" id="ARBA00022723"/>
    </source>
</evidence>
<feature type="compositionally biased region" description="Basic and acidic residues" evidence="10">
    <location>
        <begin position="891"/>
        <end position="902"/>
    </location>
</feature>
<dbReference type="GO" id="GO:0043565">
    <property type="term" value="F:sequence-specific DNA binding"/>
    <property type="evidence" value="ECO:0007669"/>
    <property type="project" value="InterPro"/>
</dbReference>
<dbReference type="GO" id="GO:0008270">
    <property type="term" value="F:zinc ion binding"/>
    <property type="evidence" value="ECO:0007669"/>
    <property type="project" value="UniProtKB-KW"/>
</dbReference>
<dbReference type="InterPro" id="IPR035500">
    <property type="entry name" value="NHR-like_dom_sf"/>
</dbReference>
<dbReference type="GO" id="GO:0003700">
    <property type="term" value="F:DNA-binding transcription factor activity"/>
    <property type="evidence" value="ECO:0007669"/>
    <property type="project" value="InterPro"/>
</dbReference>
<evidence type="ECO:0000259" key="12">
    <source>
        <dbReference type="PROSITE" id="PS51843"/>
    </source>
</evidence>
<evidence type="ECO:0000256" key="8">
    <source>
        <dbReference type="ARBA" id="ARBA00023242"/>
    </source>
</evidence>
<dbReference type="SUPFAM" id="SSF57716">
    <property type="entry name" value="Glucocorticoid receptor-like (DNA-binding domain)"/>
    <property type="match status" value="1"/>
</dbReference>
<keyword evidence="1" id="KW-0479">Metal-binding</keyword>
<evidence type="ECO:0000313" key="13">
    <source>
        <dbReference type="EMBL" id="CAD2183080.1"/>
    </source>
</evidence>
<keyword evidence="4" id="KW-0805">Transcription regulation</keyword>
<dbReference type="Pfam" id="PF00105">
    <property type="entry name" value="zf-C4"/>
    <property type="match status" value="2"/>
</dbReference>
<dbReference type="InterPro" id="IPR000536">
    <property type="entry name" value="Nucl_hrmn_rcpt_lig-bd"/>
</dbReference>
<dbReference type="AlphaFoldDB" id="A0A6V7W7Z2"/>
<dbReference type="InterPro" id="IPR001628">
    <property type="entry name" value="Znf_hrmn_rcpt"/>
</dbReference>
<accession>A0A6V7W7Z2</accession>
<evidence type="ECO:0000256" key="2">
    <source>
        <dbReference type="ARBA" id="ARBA00022771"/>
    </source>
</evidence>
<protein>
    <submittedName>
        <fullName evidence="13">Uncharacterized protein</fullName>
    </submittedName>
</protein>
<keyword evidence="6" id="KW-0804">Transcription</keyword>
<dbReference type="SUPFAM" id="SSF48508">
    <property type="entry name" value="Nuclear receptor ligand-binding domain"/>
    <property type="match status" value="1"/>
</dbReference>
<dbReference type="PANTHER" id="PTHR48092">
    <property type="entry name" value="KNIRPS-RELATED PROTEIN-RELATED"/>
    <property type="match status" value="1"/>
</dbReference>
<keyword evidence="2" id="KW-0863">Zinc-finger</keyword>
<dbReference type="OrthoDB" id="10006908at2759"/>
<feature type="region of interest" description="Disordered" evidence="10">
    <location>
        <begin position="740"/>
        <end position="761"/>
    </location>
</feature>
<evidence type="ECO:0000256" key="3">
    <source>
        <dbReference type="ARBA" id="ARBA00022833"/>
    </source>
</evidence>
<name>A0A6V7W7Z2_MELEN</name>
<dbReference type="PROSITE" id="PS51030">
    <property type="entry name" value="NUCLEAR_REC_DBD_2"/>
    <property type="match status" value="1"/>
</dbReference>
<dbReference type="Pfam" id="PF00104">
    <property type="entry name" value="Hormone_recep"/>
    <property type="match status" value="1"/>
</dbReference>
<dbReference type="Gene3D" id="3.30.50.10">
    <property type="entry name" value="Erythroid Transcription Factor GATA-1, subunit A"/>
    <property type="match status" value="1"/>
</dbReference>
<sequence>MDNNNLIEQQKLNLYISGQVVLKSPVIARHCSEMTEITKKKKEDEDNNYLNEIPRPFPLRPFNNNNINFNSQINFNVRWPKTNLGFGQQNNYSSPPSLIYLFNQNPPLQPFTNFLSTNNNYFTQNDQQQLFKFNSPKYSLQNKIEINKKENNNYRKRKQNLRENNIFIKEEEGINEILTKKIKNDNNNDEIIGDDNNLGEPLDLSSPEKTKNINKNLNDELQDKYSWIRHYTLFETTNKLDFNNNNNYLKILGNENEVNSLNEKLICAICQDKASGLHYGIYTCEGCKGFFKRTVQNKRVYNCCAINLTTNIVNGNNEHQQKIIRQGNCPMTKEQRNRCQFCRFQKCLQKGMVLEAVREDRMPGGRNGSAIYNLYKLKYRKTTSSPKDPTTSTFSSSSSQTISNTNFSSNSSSSSSCFSSLSSKMTETTESPPKDLENNKNEEINLIATQNSNKNILLNQNNLNSLEMPCSSVTATSSSPSSSFSLSSPKSGPTKVITPSVCIDSTQKSNSTCSKSCVENIKSTKYFEDSPPCKKLARRDEENKEENQKILNQAAIPRKNLIEKLTEIDRLDELINLQGLQIRSTQQNVEEQITAAQRLSHIGDEIVEQLVEWTKLLPFYGELPVEVHTFLLTHRWAELVLLSTCFFAYSSLNNLKENERMSNSDSNFNLVLLQQRLSSVMDKQIPIEHVEKEAGLLVEQFTLLFNSFCNLQITLEAYVCLKAITILHCGTSGNYLENSDPILAPPPPPPSSSSASSSSTTEKQNLNIEINTCANPELTQNSQQHQLSNTLAGITGQLQNHYSNKVSIIQEQFVKALQIHLSQCEDGPRLSDILNWLPMLRTVSLVLLNSKMFYVPFLICKRPSRIKIFQPELLPISSSQNNSEQAGGNDELLKAEETDSES</sequence>
<keyword evidence="5" id="KW-0238">DNA-binding</keyword>
<feature type="region of interest" description="Disordered" evidence="10">
    <location>
        <begin position="878"/>
        <end position="902"/>
    </location>
</feature>
<keyword evidence="9" id="KW-0175">Coiled coil</keyword>
<comment type="caution">
    <text evidence="13">The sequence shown here is derived from an EMBL/GenBank/DDBJ whole genome shotgun (WGS) entry which is preliminary data.</text>
</comment>
<reference evidence="13 14" key="1">
    <citation type="submission" date="2020-08" db="EMBL/GenBank/DDBJ databases">
        <authorList>
            <person name="Koutsovoulos G."/>
            <person name="Danchin GJ E."/>
        </authorList>
    </citation>
    <scope>NUCLEOTIDE SEQUENCE [LARGE SCALE GENOMIC DNA]</scope>
</reference>
<dbReference type="Gene3D" id="1.10.565.10">
    <property type="entry name" value="Retinoid X Receptor"/>
    <property type="match status" value="1"/>
</dbReference>
<feature type="domain" description="Nuclear receptor" evidence="11">
    <location>
        <begin position="264"/>
        <end position="359"/>
    </location>
</feature>
<dbReference type="Proteomes" id="UP000580250">
    <property type="component" value="Unassembled WGS sequence"/>
</dbReference>
<dbReference type="EMBL" id="CAJEWN010000455">
    <property type="protein sequence ID" value="CAD2183080.1"/>
    <property type="molecule type" value="Genomic_DNA"/>
</dbReference>
<evidence type="ECO:0000256" key="9">
    <source>
        <dbReference type="SAM" id="Coils"/>
    </source>
</evidence>
<organism evidence="13 14">
    <name type="scientific">Meloidogyne enterolobii</name>
    <name type="common">Root-knot nematode worm</name>
    <name type="synonym">Meloidogyne mayaguensis</name>
    <dbReference type="NCBI Taxonomy" id="390850"/>
    <lineage>
        <taxon>Eukaryota</taxon>
        <taxon>Metazoa</taxon>
        <taxon>Ecdysozoa</taxon>
        <taxon>Nematoda</taxon>
        <taxon>Chromadorea</taxon>
        <taxon>Rhabditida</taxon>
        <taxon>Tylenchina</taxon>
        <taxon>Tylenchomorpha</taxon>
        <taxon>Tylenchoidea</taxon>
        <taxon>Meloidogynidae</taxon>
        <taxon>Meloidogyninae</taxon>
        <taxon>Meloidogyne</taxon>
    </lineage>
</organism>
<gene>
    <name evidence="13" type="ORF">MENT_LOCUS35343</name>
</gene>
<evidence type="ECO:0000256" key="6">
    <source>
        <dbReference type="ARBA" id="ARBA00023163"/>
    </source>
</evidence>
<dbReference type="InterPro" id="IPR013088">
    <property type="entry name" value="Znf_NHR/GATA"/>
</dbReference>
<evidence type="ECO:0000256" key="7">
    <source>
        <dbReference type="ARBA" id="ARBA00023170"/>
    </source>
</evidence>
<dbReference type="PRINTS" id="PR00047">
    <property type="entry name" value="STROIDFINGER"/>
</dbReference>
<evidence type="ECO:0000313" key="14">
    <source>
        <dbReference type="Proteomes" id="UP000580250"/>
    </source>
</evidence>
<dbReference type="PROSITE" id="PS00031">
    <property type="entry name" value="NUCLEAR_REC_DBD_1"/>
    <property type="match status" value="1"/>
</dbReference>
<feature type="domain" description="NR LBD" evidence="12">
    <location>
        <begin position="557"/>
        <end position="873"/>
    </location>
</feature>
<dbReference type="InterPro" id="IPR001723">
    <property type="entry name" value="Nuclear_hrmn_rcpt"/>
</dbReference>
<evidence type="ECO:0000256" key="10">
    <source>
        <dbReference type="SAM" id="MobiDB-lite"/>
    </source>
</evidence>
<keyword evidence="3" id="KW-0862">Zinc</keyword>
<dbReference type="InterPro" id="IPR050200">
    <property type="entry name" value="Nuclear_hormone_rcpt_NR3"/>
</dbReference>
<evidence type="ECO:0000256" key="5">
    <source>
        <dbReference type="ARBA" id="ARBA00023125"/>
    </source>
</evidence>
<dbReference type="PRINTS" id="PR00398">
    <property type="entry name" value="STRDHORMONER"/>
</dbReference>
<feature type="region of interest" description="Disordered" evidence="10">
    <location>
        <begin position="471"/>
        <end position="492"/>
    </location>
</feature>
<dbReference type="SMART" id="SM00399">
    <property type="entry name" value="ZnF_C4"/>
    <property type="match status" value="1"/>
</dbReference>
<dbReference type="SMART" id="SM00430">
    <property type="entry name" value="HOLI"/>
    <property type="match status" value="1"/>
</dbReference>
<evidence type="ECO:0000259" key="11">
    <source>
        <dbReference type="PROSITE" id="PS51030"/>
    </source>
</evidence>
<feature type="region of interest" description="Disordered" evidence="10">
    <location>
        <begin position="382"/>
        <end position="415"/>
    </location>
</feature>
<dbReference type="PROSITE" id="PS51843">
    <property type="entry name" value="NR_LBD"/>
    <property type="match status" value="1"/>
</dbReference>
<evidence type="ECO:0000256" key="4">
    <source>
        <dbReference type="ARBA" id="ARBA00023015"/>
    </source>
</evidence>